<accession>A0A923JRD2</accession>
<dbReference type="EMBL" id="JABWQX020000001">
    <property type="protein sequence ID" value="MBV4550168.1"/>
    <property type="molecule type" value="Genomic_DNA"/>
</dbReference>
<dbReference type="Pfam" id="PF14002">
    <property type="entry name" value="YniB"/>
    <property type="match status" value="1"/>
</dbReference>
<evidence type="ECO:0000313" key="4">
    <source>
        <dbReference type="Proteomes" id="UP000659438"/>
    </source>
</evidence>
<keyword evidence="1" id="KW-0472">Membrane</keyword>
<organism evidence="2">
    <name type="scientific">Pseudomonas marvdashtae</name>
    <dbReference type="NCBI Taxonomy" id="2745500"/>
    <lineage>
        <taxon>Bacteria</taxon>
        <taxon>Pseudomonadati</taxon>
        <taxon>Pseudomonadota</taxon>
        <taxon>Gammaproteobacteria</taxon>
        <taxon>Pseudomonadales</taxon>
        <taxon>Pseudomonadaceae</taxon>
        <taxon>Pseudomonas</taxon>
    </lineage>
</organism>
<comment type="caution">
    <text evidence="2">The sequence shown here is derived from an EMBL/GenBank/DDBJ whole genome shotgun (WGS) entry which is preliminary data.</text>
</comment>
<reference evidence="2" key="2">
    <citation type="submission" date="2020-07" db="EMBL/GenBank/DDBJ databases">
        <authorList>
            <person name="Lood C."/>
            <person name="Girard L."/>
        </authorList>
    </citation>
    <scope>NUCLEOTIDE SEQUENCE</scope>
    <source>
        <strain evidence="2">SWRI102</strain>
    </source>
</reference>
<keyword evidence="1" id="KW-1133">Transmembrane helix</keyword>
<feature type="transmembrane region" description="Helical" evidence="1">
    <location>
        <begin position="160"/>
        <end position="179"/>
    </location>
</feature>
<dbReference type="RefSeq" id="WP_186643951.1">
    <property type="nucleotide sequence ID" value="NZ_JABWQX020000001.1"/>
</dbReference>
<protein>
    <submittedName>
        <fullName evidence="2">YfeABCD locus regulator</fullName>
    </submittedName>
    <submittedName>
        <fullName evidence="3">YniB family protein</fullName>
    </submittedName>
</protein>
<dbReference type="Proteomes" id="UP000659438">
    <property type="component" value="Unassembled WGS sequence"/>
</dbReference>
<evidence type="ECO:0000313" key="3">
    <source>
        <dbReference type="EMBL" id="MBV4550168.1"/>
    </source>
</evidence>
<dbReference type="AlphaFoldDB" id="A0A923JRD2"/>
<reference evidence="2 4" key="1">
    <citation type="journal article" date="2020" name="Microorganisms">
        <title>Reliable Identification of Environmental Pseudomonas Isolates Using the rpoD Gene.</title>
        <authorList>
            <consortium name="The Broad Institute Genome Sequencing Platform"/>
            <person name="Girard L."/>
            <person name="Lood C."/>
            <person name="Rokni-Zadeh H."/>
            <person name="van Noort V."/>
            <person name="Lavigne R."/>
            <person name="De Mot R."/>
        </authorList>
    </citation>
    <scope>NUCLEOTIDE SEQUENCE</scope>
    <source>
        <strain evidence="2 4">SWRI102</strain>
    </source>
</reference>
<keyword evidence="1" id="KW-0812">Transmembrane</keyword>
<name>A0A923JRD2_9PSED</name>
<proteinExistence type="predicted"/>
<dbReference type="InterPro" id="IPR025229">
    <property type="entry name" value="YniB-like"/>
</dbReference>
<reference evidence="3" key="3">
    <citation type="submission" date="2021-06" db="EMBL/GenBank/DDBJ databases">
        <title>Updating the genus Pseudomonas: Description of 43 new species and partition of the Pseudomonas putida group.</title>
        <authorList>
            <person name="Girard L."/>
            <person name="Lood C."/>
            <person name="Vandamme P."/>
            <person name="Rokni-Zadeh H."/>
            <person name="Van Noort V."/>
            <person name="Hofte M."/>
            <person name="Lavigne R."/>
            <person name="De Mot R."/>
        </authorList>
    </citation>
    <scope>NUCLEOTIDE SEQUENCE</scope>
    <source>
        <strain evidence="3">SWRI102</strain>
    </source>
</reference>
<feature type="transmembrane region" description="Helical" evidence="1">
    <location>
        <begin position="12"/>
        <end position="36"/>
    </location>
</feature>
<feature type="transmembrane region" description="Helical" evidence="1">
    <location>
        <begin position="89"/>
        <end position="110"/>
    </location>
</feature>
<dbReference type="EMBL" id="JABWQX010000005">
    <property type="protein sequence ID" value="MBC3396888.1"/>
    <property type="molecule type" value="Genomic_DNA"/>
</dbReference>
<evidence type="ECO:0000313" key="2">
    <source>
        <dbReference type="EMBL" id="MBC3396888.1"/>
    </source>
</evidence>
<gene>
    <name evidence="3" type="ORF">HU742_003300</name>
    <name evidence="2" type="ORF">HU742_16880</name>
</gene>
<evidence type="ECO:0000256" key="1">
    <source>
        <dbReference type="SAM" id="Phobius"/>
    </source>
</evidence>
<keyword evidence="4" id="KW-1185">Reference proteome</keyword>
<sequence>MNIREAQRKASLKMLLGAGIAILSLISTVISTLLMFSSKLDDGSAIGSAIAYQLKRFAYFCYEHTGGLHWLWDLAPIPDPYWLTSPSNFWFIAVYLGIFVGSALFSSGAASKARIRRINREIEDQLIKESIAGTRSRTRAQIEQSVDIPGSSIWKQWHELYLAPLVTTIVGALILKFVFGV</sequence>